<evidence type="ECO:0000313" key="11">
    <source>
        <dbReference type="EMBL" id="ODV90261.1"/>
    </source>
</evidence>
<gene>
    <name evidence="11" type="ORF">CANCADRAFT_31275</name>
</gene>
<dbReference type="OrthoDB" id="1074at2759"/>
<dbReference type="Gene3D" id="3.30.70.2570">
    <property type="entry name" value="Elongation factor 4, C-terminal domain"/>
    <property type="match status" value="1"/>
</dbReference>
<dbReference type="CDD" id="cd03699">
    <property type="entry name" value="EF4_II"/>
    <property type="match status" value="1"/>
</dbReference>
<dbReference type="InterPro" id="IPR006297">
    <property type="entry name" value="EF-4"/>
</dbReference>
<keyword evidence="6 9" id="KW-0496">Mitochondrion</keyword>
<dbReference type="NCBIfam" id="TIGR01393">
    <property type="entry name" value="lepA"/>
    <property type="match status" value="1"/>
</dbReference>
<dbReference type="PROSITE" id="PS51722">
    <property type="entry name" value="G_TR_2"/>
    <property type="match status" value="1"/>
</dbReference>
<dbReference type="GO" id="GO:0003924">
    <property type="term" value="F:GTPase activity"/>
    <property type="evidence" value="ECO:0007669"/>
    <property type="project" value="UniProtKB-UniRule"/>
</dbReference>
<keyword evidence="4 9" id="KW-0378">Hydrolase</keyword>
<dbReference type="SUPFAM" id="SSF52540">
    <property type="entry name" value="P-loop containing nucleoside triphosphate hydrolases"/>
    <property type="match status" value="1"/>
</dbReference>
<keyword evidence="12" id="KW-1185">Reference proteome</keyword>
<dbReference type="HAMAP" id="MF_00071">
    <property type="entry name" value="LepA"/>
    <property type="match status" value="1"/>
</dbReference>
<dbReference type="GO" id="GO:0005759">
    <property type="term" value="C:mitochondrial matrix"/>
    <property type="evidence" value="ECO:0007669"/>
    <property type="project" value="UniProtKB-UniRule"/>
</dbReference>
<keyword evidence="8 9" id="KW-0472">Membrane</keyword>
<dbReference type="GO" id="GO:0097177">
    <property type="term" value="F:mitochondrial ribosome binding"/>
    <property type="evidence" value="ECO:0007669"/>
    <property type="project" value="EnsemblFungi"/>
</dbReference>
<evidence type="ECO:0000256" key="2">
    <source>
        <dbReference type="ARBA" id="ARBA00022741"/>
    </source>
</evidence>
<dbReference type="Pfam" id="PF06421">
    <property type="entry name" value="LepA_C"/>
    <property type="match status" value="1"/>
</dbReference>
<dbReference type="SUPFAM" id="SSF54980">
    <property type="entry name" value="EF-G C-terminal domain-like"/>
    <property type="match status" value="2"/>
</dbReference>
<dbReference type="PRINTS" id="PR00315">
    <property type="entry name" value="ELONGATNFCT"/>
</dbReference>
<feature type="domain" description="Tr-type G" evidence="10">
    <location>
        <begin position="29"/>
        <end position="209"/>
    </location>
</feature>
<evidence type="ECO:0000256" key="4">
    <source>
        <dbReference type="ARBA" id="ARBA00022801"/>
    </source>
</evidence>
<dbReference type="GO" id="GO:0005743">
    <property type="term" value="C:mitochondrial inner membrane"/>
    <property type="evidence" value="ECO:0007669"/>
    <property type="project" value="UniProtKB-SubCell"/>
</dbReference>
<dbReference type="Pfam" id="PF00679">
    <property type="entry name" value="EFG_C"/>
    <property type="match status" value="1"/>
</dbReference>
<organism evidence="11 12">
    <name type="scientific">Tortispora caseinolytica NRRL Y-17796</name>
    <dbReference type="NCBI Taxonomy" id="767744"/>
    <lineage>
        <taxon>Eukaryota</taxon>
        <taxon>Fungi</taxon>
        <taxon>Dikarya</taxon>
        <taxon>Ascomycota</taxon>
        <taxon>Saccharomycotina</taxon>
        <taxon>Trigonopsidomycetes</taxon>
        <taxon>Trigonopsidales</taxon>
        <taxon>Trigonopsidaceae</taxon>
        <taxon>Tortispora</taxon>
    </lineage>
</organism>
<comment type="subcellular location">
    <subcellularLocation>
        <location evidence="9">Mitochondrion inner membrane</location>
        <topology evidence="9">Peripheral membrane protein</topology>
        <orientation evidence="9">Matrix side</orientation>
    </subcellularLocation>
</comment>
<evidence type="ECO:0000256" key="1">
    <source>
        <dbReference type="ARBA" id="ARBA00005454"/>
    </source>
</evidence>
<dbReference type="InterPro" id="IPR013842">
    <property type="entry name" value="LepA_CTD"/>
</dbReference>
<evidence type="ECO:0000256" key="3">
    <source>
        <dbReference type="ARBA" id="ARBA00022792"/>
    </source>
</evidence>
<dbReference type="GO" id="GO:0005525">
    <property type="term" value="F:GTP binding"/>
    <property type="evidence" value="ECO:0007669"/>
    <property type="project" value="UniProtKB-UniRule"/>
</dbReference>
<feature type="binding site" evidence="9">
    <location>
        <begin position="38"/>
        <end position="45"/>
    </location>
    <ligand>
        <name>GTP</name>
        <dbReference type="ChEBI" id="CHEBI:37565"/>
    </ligand>
</feature>
<dbReference type="InterPro" id="IPR000640">
    <property type="entry name" value="EFG_V-like"/>
</dbReference>
<dbReference type="AlphaFoldDB" id="A0A1E4TER5"/>
<accession>A0A1E4TER5</accession>
<comment type="function">
    <text evidence="9">Promotes mitochondrial protein synthesis. May act as a fidelity factor of the translation reaction, by catalyzing a one-codon backward translocation of tRNAs on improperly translocated ribosomes. Binds to mitochondrial ribosomes in a GTP-dependent manner.</text>
</comment>
<dbReference type="FunFam" id="3.40.50.300:FF:000078">
    <property type="entry name" value="Elongation factor 4"/>
    <property type="match status" value="1"/>
</dbReference>
<dbReference type="SMART" id="SM00838">
    <property type="entry name" value="EFG_C"/>
    <property type="match status" value="1"/>
</dbReference>
<dbReference type="GO" id="GO:0045727">
    <property type="term" value="P:positive regulation of translation"/>
    <property type="evidence" value="ECO:0007669"/>
    <property type="project" value="UniProtKB-UniRule"/>
</dbReference>
<dbReference type="InterPro" id="IPR004161">
    <property type="entry name" value="EFTu-like_2"/>
</dbReference>
<dbReference type="EMBL" id="KV453842">
    <property type="protein sequence ID" value="ODV90261.1"/>
    <property type="molecule type" value="Genomic_DNA"/>
</dbReference>
<keyword evidence="3 9" id="KW-0999">Mitochondrion inner membrane</keyword>
<keyword evidence="2 9" id="KW-0547">Nucleotide-binding</keyword>
<dbReference type="InterPro" id="IPR009000">
    <property type="entry name" value="Transl_B-barrel_sf"/>
</dbReference>
<keyword evidence="7 9" id="KW-0342">GTP-binding</keyword>
<evidence type="ECO:0000256" key="6">
    <source>
        <dbReference type="ARBA" id="ARBA00023128"/>
    </source>
</evidence>
<dbReference type="CDD" id="cd03709">
    <property type="entry name" value="lepA_C"/>
    <property type="match status" value="1"/>
</dbReference>
<protein>
    <recommendedName>
        <fullName evidence="10">Tr-type G domain-containing protein</fullName>
    </recommendedName>
</protein>
<evidence type="ECO:0000313" key="12">
    <source>
        <dbReference type="Proteomes" id="UP000095023"/>
    </source>
</evidence>
<dbReference type="Gene3D" id="3.30.70.240">
    <property type="match status" value="1"/>
</dbReference>
<comment type="similarity">
    <text evidence="1">Belongs to the TRAFAC class translation factor GTPase superfamily. Classic translation factor GTPase family. LepA subfamily.</text>
</comment>
<dbReference type="InterPro" id="IPR035647">
    <property type="entry name" value="EFG_III/V"/>
</dbReference>
<dbReference type="FunFam" id="3.30.70.2570:FF:000001">
    <property type="entry name" value="Translation factor GUF1, mitochondrial"/>
    <property type="match status" value="1"/>
</dbReference>
<dbReference type="InterPro" id="IPR000795">
    <property type="entry name" value="T_Tr_GTP-bd_dom"/>
</dbReference>
<dbReference type="SUPFAM" id="SSF50447">
    <property type="entry name" value="Translation proteins"/>
    <property type="match status" value="1"/>
</dbReference>
<evidence type="ECO:0000256" key="9">
    <source>
        <dbReference type="HAMAP-Rule" id="MF_03137"/>
    </source>
</evidence>
<dbReference type="InterPro" id="IPR035654">
    <property type="entry name" value="LepA_IV"/>
</dbReference>
<name>A0A1E4TER5_9ASCO</name>
<dbReference type="CDD" id="cd16260">
    <property type="entry name" value="EF4_III"/>
    <property type="match status" value="1"/>
</dbReference>
<reference evidence="12" key="1">
    <citation type="submission" date="2016-02" db="EMBL/GenBank/DDBJ databases">
        <title>Comparative genomics of biotechnologically important yeasts.</title>
        <authorList>
            <consortium name="DOE Joint Genome Institute"/>
            <person name="Riley R."/>
            <person name="Haridas S."/>
            <person name="Wolfe K.H."/>
            <person name="Lopes M.R."/>
            <person name="Hittinger C.T."/>
            <person name="Goker M."/>
            <person name="Salamov A."/>
            <person name="Wisecaver J."/>
            <person name="Long T.M."/>
            <person name="Aerts A.L."/>
            <person name="Barry K."/>
            <person name="Choi C."/>
            <person name="Clum A."/>
            <person name="Coughlan A.Y."/>
            <person name="Deshpande S."/>
            <person name="Douglass A.P."/>
            <person name="Hanson S.J."/>
            <person name="Klenk H.-P."/>
            <person name="Labutti K."/>
            <person name="Lapidus A."/>
            <person name="Lindquist E."/>
            <person name="Lipzen A."/>
            <person name="Meier-Kolthoff J.P."/>
            <person name="Ohm R.A."/>
            <person name="Otillar R.P."/>
            <person name="Pangilinan J."/>
            <person name="Peng Y."/>
            <person name="Rokas A."/>
            <person name="Rosa C.A."/>
            <person name="Scheuner C."/>
            <person name="Sibirny A.A."/>
            <person name="Slot J.C."/>
            <person name="Stielow J.B."/>
            <person name="Sun H."/>
            <person name="Kurtzman C.P."/>
            <person name="Blackwell M."/>
            <person name="Jeffries T.W."/>
            <person name="Grigoriev I.V."/>
        </authorList>
    </citation>
    <scope>NUCLEOTIDE SEQUENCE [LARGE SCALE GENOMIC DNA]</scope>
    <source>
        <strain evidence="12">NRRL Y-17796</strain>
    </source>
</reference>
<dbReference type="NCBIfam" id="TIGR00231">
    <property type="entry name" value="small_GTP"/>
    <property type="match status" value="1"/>
</dbReference>
<dbReference type="PANTHER" id="PTHR43512">
    <property type="entry name" value="TRANSLATION FACTOR GUF1-RELATED"/>
    <property type="match status" value="1"/>
</dbReference>
<feature type="binding site" evidence="9">
    <location>
        <begin position="102"/>
        <end position="106"/>
    </location>
    <ligand>
        <name>GTP</name>
        <dbReference type="ChEBI" id="CHEBI:37565"/>
    </ligand>
</feature>
<dbReference type="Gene3D" id="3.30.70.870">
    <property type="entry name" value="Elongation Factor G (Translational Gtpase), domain 3"/>
    <property type="match status" value="1"/>
</dbReference>
<dbReference type="FunFam" id="2.40.30.10:FF:000015">
    <property type="entry name" value="Translation factor GUF1, mitochondrial"/>
    <property type="match status" value="1"/>
</dbReference>
<dbReference type="CDD" id="cd01890">
    <property type="entry name" value="LepA"/>
    <property type="match status" value="1"/>
</dbReference>
<evidence type="ECO:0000256" key="5">
    <source>
        <dbReference type="ARBA" id="ARBA00022917"/>
    </source>
</evidence>
<dbReference type="PROSITE" id="PS00301">
    <property type="entry name" value="G_TR_1"/>
    <property type="match status" value="1"/>
</dbReference>
<dbReference type="FunFam" id="3.30.70.870:FF:000004">
    <property type="entry name" value="Translation factor GUF1, mitochondrial"/>
    <property type="match status" value="1"/>
</dbReference>
<dbReference type="InterPro" id="IPR005225">
    <property type="entry name" value="Small_GTP-bd"/>
</dbReference>
<sequence length="626" mass="70268">MNCRGYAKRIDPTKPDPELITQIESIPIDRYRNFSIVAHVDHGKSTLSDRLLQLTGTIPINSDKQFLDRLEVERERGITIKAQTCTMIYNHKGEDYLLNLVDTPGHVDFRAEVSRSYASCRGALLIVDASQGVQAQTVANFYMAYAQDLKLIPVVNKIDLPHADIDRVLDQIEEMFELDRNDAIAISAKTGHNIEQILPAIIDRIPPPAGLKTDPLRCLLVDSWFDPYMGVILLVYVADGSLKKGDKVTSAFTRRRYDIKEAGIMHPDRTPTDALVAGQVGYISLGMKDSSEAHVGDTIMHITDIDKIEPLPGFEESKPMVFVGAYPAEGTDFKKMEESIERLVLNDRSVTMQKETSIALGQGWRLGFLGTLHASVFQERLSKEYGTSLLITKPTVPYKVLYKDGTEVIIDRPDKFPDLAVQKTKVKQLLEPMVDTMMTFPQEYIGNVISLCENGRGTQLESTYLNTGQVFLRYRMPLASLVNDFFGKLKGMTKGYASLDYEESGYDEAELQKLDLLVNGVAVDALSAVMHKSEVQAAGKEWTSKFKEFLGHELFEVIIQAAVGTKIVSRERIRAKRKDVLHKLHASDLSRRKKLLEKQKAGKKAMKEIGRVQIPHEAFEGFLANR</sequence>
<dbReference type="InterPro" id="IPR031157">
    <property type="entry name" value="G_TR_CS"/>
</dbReference>
<dbReference type="Pfam" id="PF03144">
    <property type="entry name" value="GTP_EFTU_D2"/>
    <property type="match status" value="1"/>
</dbReference>
<dbReference type="Gene3D" id="3.40.50.300">
    <property type="entry name" value="P-loop containing nucleotide triphosphate hydrolases"/>
    <property type="match status" value="1"/>
</dbReference>
<evidence type="ECO:0000256" key="8">
    <source>
        <dbReference type="ARBA" id="ARBA00023136"/>
    </source>
</evidence>
<dbReference type="InterPro" id="IPR038363">
    <property type="entry name" value="LepA_C_sf"/>
</dbReference>
<evidence type="ECO:0000259" key="10">
    <source>
        <dbReference type="PROSITE" id="PS51722"/>
    </source>
</evidence>
<proteinExistence type="inferred from homology"/>
<comment type="catalytic activity">
    <reaction evidence="9">
        <text>GTP + H2O = GDP + phosphate + H(+)</text>
        <dbReference type="Rhea" id="RHEA:19669"/>
        <dbReference type="ChEBI" id="CHEBI:15377"/>
        <dbReference type="ChEBI" id="CHEBI:15378"/>
        <dbReference type="ChEBI" id="CHEBI:37565"/>
        <dbReference type="ChEBI" id="CHEBI:43474"/>
        <dbReference type="ChEBI" id="CHEBI:58189"/>
        <dbReference type="EC" id="3.6.5.n1"/>
    </reaction>
</comment>
<dbReference type="PANTHER" id="PTHR43512:SF7">
    <property type="entry name" value="TRANSLATION FACTOR GUF1, MITOCHONDRIAL"/>
    <property type="match status" value="1"/>
</dbReference>
<evidence type="ECO:0000256" key="7">
    <source>
        <dbReference type="ARBA" id="ARBA00023134"/>
    </source>
</evidence>
<keyword evidence="5 9" id="KW-0648">Protein biosynthesis</keyword>
<dbReference type="InterPro" id="IPR027417">
    <property type="entry name" value="P-loop_NTPase"/>
</dbReference>
<dbReference type="Pfam" id="PF00009">
    <property type="entry name" value="GTP_EFTU"/>
    <property type="match status" value="1"/>
</dbReference>
<dbReference type="GO" id="GO:0006412">
    <property type="term" value="P:translation"/>
    <property type="evidence" value="ECO:0007669"/>
    <property type="project" value="UniProtKB-KW"/>
</dbReference>
<dbReference type="Proteomes" id="UP000095023">
    <property type="component" value="Unassembled WGS sequence"/>
</dbReference>
<feature type="binding site" evidence="9">
    <location>
        <begin position="156"/>
        <end position="159"/>
    </location>
    <ligand>
        <name>GTP</name>
        <dbReference type="ChEBI" id="CHEBI:37565"/>
    </ligand>
</feature>
<comment type="similarity">
    <text evidence="9">Belongs to the GTP-binding elongation factor family. LepA subfamily.</text>
</comment>
<dbReference type="Gene3D" id="2.40.30.10">
    <property type="entry name" value="Translation factors"/>
    <property type="match status" value="1"/>
</dbReference>
<dbReference type="FunFam" id="3.30.70.240:FF:000007">
    <property type="entry name" value="Translation factor GUF1, mitochondrial"/>
    <property type="match status" value="1"/>
</dbReference>